<feature type="region of interest" description="Disordered" evidence="1">
    <location>
        <begin position="775"/>
        <end position="818"/>
    </location>
</feature>
<name>A0ABR3PYL2_9TREE</name>
<gene>
    <name evidence="2" type="ORF">Q8F55_006989</name>
</gene>
<dbReference type="Proteomes" id="UP001565368">
    <property type="component" value="Unassembled WGS sequence"/>
</dbReference>
<feature type="compositionally biased region" description="Basic and acidic residues" evidence="1">
    <location>
        <begin position="109"/>
        <end position="118"/>
    </location>
</feature>
<protein>
    <recommendedName>
        <fullName evidence="4">OTU domain-containing protein</fullName>
    </recommendedName>
</protein>
<dbReference type="InterPro" id="IPR038765">
    <property type="entry name" value="Papain-like_cys_pep_sf"/>
</dbReference>
<feature type="compositionally biased region" description="Low complexity" evidence="1">
    <location>
        <begin position="778"/>
        <end position="804"/>
    </location>
</feature>
<dbReference type="GeneID" id="95988032"/>
<feature type="compositionally biased region" description="Pro residues" evidence="1">
    <location>
        <begin position="898"/>
        <end position="918"/>
    </location>
</feature>
<organism evidence="2 3">
    <name type="scientific">Vanrija albida</name>
    <dbReference type="NCBI Taxonomy" id="181172"/>
    <lineage>
        <taxon>Eukaryota</taxon>
        <taxon>Fungi</taxon>
        <taxon>Dikarya</taxon>
        <taxon>Basidiomycota</taxon>
        <taxon>Agaricomycotina</taxon>
        <taxon>Tremellomycetes</taxon>
        <taxon>Trichosporonales</taxon>
        <taxon>Trichosporonaceae</taxon>
        <taxon>Vanrija</taxon>
    </lineage>
</organism>
<proteinExistence type="predicted"/>
<feature type="region of interest" description="Disordered" evidence="1">
    <location>
        <begin position="852"/>
        <end position="950"/>
    </location>
</feature>
<dbReference type="Gene3D" id="3.90.70.80">
    <property type="match status" value="1"/>
</dbReference>
<keyword evidence="3" id="KW-1185">Reference proteome</keyword>
<dbReference type="Gene3D" id="3.80.10.10">
    <property type="entry name" value="Ribonuclease Inhibitor"/>
    <property type="match status" value="1"/>
</dbReference>
<evidence type="ECO:0000256" key="1">
    <source>
        <dbReference type="SAM" id="MobiDB-lite"/>
    </source>
</evidence>
<feature type="compositionally biased region" description="Basic and acidic residues" evidence="1">
    <location>
        <begin position="887"/>
        <end position="897"/>
    </location>
</feature>
<dbReference type="EMBL" id="JBBXJM010000005">
    <property type="protein sequence ID" value="KAL1407556.1"/>
    <property type="molecule type" value="Genomic_DNA"/>
</dbReference>
<evidence type="ECO:0000313" key="3">
    <source>
        <dbReference type="Proteomes" id="UP001565368"/>
    </source>
</evidence>
<evidence type="ECO:0000313" key="2">
    <source>
        <dbReference type="EMBL" id="KAL1407556.1"/>
    </source>
</evidence>
<feature type="region of interest" description="Disordered" evidence="1">
    <location>
        <begin position="91"/>
        <end position="118"/>
    </location>
</feature>
<dbReference type="SUPFAM" id="SSF54001">
    <property type="entry name" value="Cysteine proteinases"/>
    <property type="match status" value="1"/>
</dbReference>
<reference evidence="2 3" key="1">
    <citation type="submission" date="2023-08" db="EMBL/GenBank/DDBJ databases">
        <title>Annotated Genome Sequence of Vanrija albida AlHP1.</title>
        <authorList>
            <person name="Herzog R."/>
        </authorList>
    </citation>
    <scope>NUCLEOTIDE SEQUENCE [LARGE SCALE GENOMIC DNA]</scope>
    <source>
        <strain evidence="2 3">AlHP1</strain>
    </source>
</reference>
<accession>A0ABR3PYL2</accession>
<sequence length="950" mass="104067">MSKHLLSEKGQVDLPCPFSRCKTYRRDGVLHHLDLAHGIPLESTAKDEKKNTELLNNWEKGKTFSPPDQPKRAPITKVKLDEIEDTHETLADLTGTSSSLHHGYPQTEEGDRSTVRDQGTRFDAPLRELGRRLHNVEGDGNCLYRAVSYVGFGTETRFDEIRQIAANTIQTFPWVYGQNVLGDLRVLINDNAAQGDASRREVEQDPAMLQTYYDSHMSDFIKSGLGGEATDTALASIDASKPLWRLRPLPLSQVNAQAATTARAAGRADSLQSCCLTVISRSFDEYEPSVLAELPPRLVQRVMARVESDRKYTTDSAVSERRPDEATIWAYGALADPEGTRDSAPSHTLALPPLYMLLQLPRNELLVGDEDYPLTAVPKLYASLHPQPRVSLLTTLTLTGMDAIVTDHTVQNLKWLTHLTVLWMRGCKHVTDEGIKRLTWSLVLPGDGDESEARGMWRLRAWYLPGCTGVSDRAMASFAKWPGLSLLVTEEIGSDIFNRQSQGVFGGLQPDMSSCTDGLRGLFTAEPPDAVLGKLARTLLKPDLPESTHAQRHLALHIVQTIHYPSQQWLHNPLEEGVKVKAFSGMGAYRGDVGTVYGKNATLIKDEAKELRKRAQVAHELQTKDDLDDRRAAAGEAFIPWREKEAIERIMSSRQFYQDLKDSRKKVQTDIRAGRTGPEYKNHHQKGGFFREDDGADARSKSFVAGGKRRAAAAAAADVDDGDETTLMLVRMVHPQWARLQHASARAAAEGFNAGAVKLAARKAKVAVDLSAGLELPSSSSQVSSSQRWASSQLPTAAPSSQPSSQPPSSPAATPRTHNPFKAKAAVATASGVAPLRATLSAGFVADEVKRETGEARRDPLAGIKTTVAEPRRDPLAGIKTTARPRVKSEPEAERLPKPTPLPKPVAKPLPKATPKPAPKTAAKPPDIRSFFAAPAKRPSSTPDPRPSKR</sequence>
<dbReference type="RefSeq" id="XP_069207500.1">
    <property type="nucleotide sequence ID" value="XM_069355429.1"/>
</dbReference>
<comment type="caution">
    <text evidence="2">The sequence shown here is derived from an EMBL/GenBank/DDBJ whole genome shotgun (WGS) entry which is preliminary data.</text>
</comment>
<dbReference type="InterPro" id="IPR032675">
    <property type="entry name" value="LRR_dom_sf"/>
</dbReference>
<dbReference type="CDD" id="cd22744">
    <property type="entry name" value="OTU"/>
    <property type="match status" value="1"/>
</dbReference>
<evidence type="ECO:0008006" key="4">
    <source>
        <dbReference type="Google" id="ProtNLM"/>
    </source>
</evidence>